<dbReference type="AlphaFoldDB" id="A0A3S4ULW7"/>
<name>A0A3S4ULW7_9ACTO</name>
<dbReference type="InterPro" id="IPR037523">
    <property type="entry name" value="VOC_core"/>
</dbReference>
<reference evidence="2 3" key="1">
    <citation type="submission" date="2018-12" db="EMBL/GenBank/DDBJ databases">
        <authorList>
            <consortium name="Pathogen Informatics"/>
        </authorList>
    </citation>
    <scope>NUCLEOTIDE SEQUENCE [LARGE SCALE GENOMIC DNA]</scope>
    <source>
        <strain evidence="2 3">NCTC11923</strain>
    </source>
</reference>
<dbReference type="PANTHER" id="PTHR41294">
    <property type="entry name" value="CADMIUM-INDUCED PROTEIN CADI"/>
    <property type="match status" value="1"/>
</dbReference>
<gene>
    <name evidence="2" type="primary">cadI</name>
    <name evidence="2" type="ORF">NCTC11923_00219</name>
</gene>
<protein>
    <submittedName>
        <fullName evidence="2">Cadmium-induced protein CadI</fullName>
    </submittedName>
</protein>
<dbReference type="Proteomes" id="UP000276899">
    <property type="component" value="Chromosome"/>
</dbReference>
<dbReference type="KEGG" id="asla:NCTC11923_00219"/>
<organism evidence="2 3">
    <name type="scientific">Actinomyces slackii</name>
    <dbReference type="NCBI Taxonomy" id="52774"/>
    <lineage>
        <taxon>Bacteria</taxon>
        <taxon>Bacillati</taxon>
        <taxon>Actinomycetota</taxon>
        <taxon>Actinomycetes</taxon>
        <taxon>Actinomycetales</taxon>
        <taxon>Actinomycetaceae</taxon>
        <taxon>Actinomyces</taxon>
    </lineage>
</organism>
<keyword evidence="3" id="KW-1185">Reference proteome</keyword>
<dbReference type="GO" id="GO:0046686">
    <property type="term" value="P:response to cadmium ion"/>
    <property type="evidence" value="ECO:0007669"/>
    <property type="project" value="TreeGrafter"/>
</dbReference>
<dbReference type="Gene3D" id="3.10.180.10">
    <property type="entry name" value="2,3-Dihydroxybiphenyl 1,2-Dioxygenase, domain 1"/>
    <property type="match status" value="1"/>
</dbReference>
<evidence type="ECO:0000259" key="1">
    <source>
        <dbReference type="PROSITE" id="PS51819"/>
    </source>
</evidence>
<dbReference type="PROSITE" id="PS51819">
    <property type="entry name" value="VOC"/>
    <property type="match status" value="1"/>
</dbReference>
<dbReference type="PANTHER" id="PTHR41294:SF1">
    <property type="entry name" value="CADMIUM-INDUCED PROTEIN CADI"/>
    <property type="match status" value="1"/>
</dbReference>
<accession>A0A3S4ULW7</accession>
<dbReference type="Gene3D" id="3.40.30.10">
    <property type="entry name" value="Glutaredoxin"/>
    <property type="match status" value="1"/>
</dbReference>
<dbReference type="SUPFAM" id="SSF54593">
    <property type="entry name" value="Glyoxalase/Bleomycin resistance protein/Dihydroxybiphenyl dioxygenase"/>
    <property type="match status" value="1"/>
</dbReference>
<dbReference type="NCBIfam" id="NF041414">
    <property type="entry name" value="ArsI_CadI_VOC"/>
    <property type="match status" value="1"/>
</dbReference>
<dbReference type="InterPro" id="IPR029068">
    <property type="entry name" value="Glyas_Bleomycin-R_OHBP_Dase"/>
</dbReference>
<feature type="domain" description="VOC" evidence="1">
    <location>
        <begin position="105"/>
        <end position="220"/>
    </location>
</feature>
<dbReference type="EMBL" id="LR134363">
    <property type="protein sequence ID" value="VEG73610.1"/>
    <property type="molecule type" value="Genomic_DNA"/>
</dbReference>
<dbReference type="InterPro" id="IPR004360">
    <property type="entry name" value="Glyas_Fos-R_dOase_dom"/>
</dbReference>
<dbReference type="InterPro" id="IPR052393">
    <property type="entry name" value="Cadmium-induced_rsp"/>
</dbReference>
<dbReference type="InterPro" id="IPR049789">
    <property type="entry name" value="ArsI/CadI-like"/>
</dbReference>
<sequence>MNIDVYILNFMSREAILGINHPDLTEATVHSLDLNADSDLPTAVIRAMSLRGADTFPLTLVNGHVVKSGVAPTREEIDSWKALGVTESIALVTEARSAVEFNGAARVHISLDVADVAASIPFYSVLLDCPPTKVKDDYAKFEPAEPSLNLSINQHEKVTSSSGHYGIQVKSTTEVSKARERLAAAGFAITEESETACCYAVQTKVWVVDPDGNMWEVFVVTEAEADEGCGPDCICFQELERSYVQASEALTAH</sequence>
<dbReference type="Pfam" id="PF00903">
    <property type="entry name" value="Glyoxalase"/>
    <property type="match status" value="1"/>
</dbReference>
<evidence type="ECO:0000313" key="2">
    <source>
        <dbReference type="EMBL" id="VEG73610.1"/>
    </source>
</evidence>
<dbReference type="STRING" id="1278298.GCA_000428685_01019"/>
<evidence type="ECO:0000313" key="3">
    <source>
        <dbReference type="Proteomes" id="UP000276899"/>
    </source>
</evidence>
<proteinExistence type="predicted"/>
<dbReference type="RefSeq" id="WP_051281401.1">
    <property type="nucleotide sequence ID" value="NZ_CBCRWE010000044.1"/>
</dbReference>